<reference evidence="1 2" key="1">
    <citation type="journal article" date="2020" name="Genome Biol. Evol.">
        <title>A new high-quality draft genome assembly of the Chinese cordyceps Ophiocordyceps sinensis.</title>
        <authorList>
            <person name="Shu R."/>
            <person name="Zhang J."/>
            <person name="Meng Q."/>
            <person name="Zhang H."/>
            <person name="Zhou G."/>
            <person name="Li M."/>
            <person name="Wu P."/>
            <person name="Zhao Y."/>
            <person name="Chen C."/>
            <person name="Qin Q."/>
        </authorList>
    </citation>
    <scope>NUCLEOTIDE SEQUENCE [LARGE SCALE GENOMIC DNA]</scope>
    <source>
        <strain evidence="1 2">IOZ07</strain>
    </source>
</reference>
<dbReference type="Proteomes" id="UP000557566">
    <property type="component" value="Unassembled WGS sequence"/>
</dbReference>
<gene>
    <name evidence="1" type="ORF">G6O67_001848</name>
</gene>
<evidence type="ECO:0000313" key="2">
    <source>
        <dbReference type="Proteomes" id="UP000557566"/>
    </source>
</evidence>
<protein>
    <submittedName>
        <fullName evidence="1">Uncharacterized protein</fullName>
    </submittedName>
</protein>
<dbReference type="OrthoDB" id="3518210at2759"/>
<sequence length="131" mass="14519">MEKTPFTFGPRMLKIRESDLLKHRTPVVDGKYCDDRATGEIRVAADGSGGYGGPPSVDVIVQNAYGGMFRASRLVSMEALLCHAMKVVGERKIRLDSVMATTYTLRVNPSEDFEDDDAFMDVVFAMVYDAE</sequence>
<comment type="caution">
    <text evidence="1">The sequence shown here is derived from an EMBL/GenBank/DDBJ whole genome shotgun (WGS) entry which is preliminary data.</text>
</comment>
<accession>A0A8H4V6L4</accession>
<name>A0A8H4V6L4_9HYPO</name>
<evidence type="ECO:0000313" key="1">
    <source>
        <dbReference type="EMBL" id="KAF4509913.1"/>
    </source>
</evidence>
<dbReference type="AlphaFoldDB" id="A0A8H4V6L4"/>
<organism evidence="1 2">
    <name type="scientific">Ophiocordyceps sinensis</name>
    <dbReference type="NCBI Taxonomy" id="72228"/>
    <lineage>
        <taxon>Eukaryota</taxon>
        <taxon>Fungi</taxon>
        <taxon>Dikarya</taxon>
        <taxon>Ascomycota</taxon>
        <taxon>Pezizomycotina</taxon>
        <taxon>Sordariomycetes</taxon>
        <taxon>Hypocreomycetidae</taxon>
        <taxon>Hypocreales</taxon>
        <taxon>Ophiocordycipitaceae</taxon>
        <taxon>Ophiocordyceps</taxon>
    </lineage>
</organism>
<proteinExistence type="predicted"/>
<keyword evidence="2" id="KW-1185">Reference proteome</keyword>
<dbReference type="EMBL" id="JAAVMX010000003">
    <property type="protein sequence ID" value="KAF4509913.1"/>
    <property type="molecule type" value="Genomic_DNA"/>
</dbReference>